<feature type="compositionally biased region" description="Polar residues" evidence="1">
    <location>
        <begin position="132"/>
        <end position="158"/>
    </location>
</feature>
<protein>
    <submittedName>
        <fullName evidence="2">Uncharacterized protein</fullName>
    </submittedName>
</protein>
<name>A0A2S0Q9G5_NODSP</name>
<dbReference type="EMBL" id="CP020114">
    <property type="protein sequence ID" value="AVZ31011.1"/>
    <property type="molecule type" value="Genomic_DNA"/>
</dbReference>
<feature type="region of interest" description="Disordered" evidence="1">
    <location>
        <begin position="96"/>
        <end position="158"/>
    </location>
</feature>
<evidence type="ECO:0000313" key="3">
    <source>
        <dbReference type="Proteomes" id="UP000244056"/>
    </source>
</evidence>
<dbReference type="Proteomes" id="UP000244056">
    <property type="component" value="Chromosome"/>
</dbReference>
<reference evidence="2 3" key="1">
    <citation type="submission" date="2017-03" db="EMBL/GenBank/DDBJ databases">
        <title>Comparative genomics of the toxic Baltic Sea cyanobacteria Nodularia spumigena UHCC 0039 and its response on varying salinity.</title>
        <authorList>
            <person name="Teikari J.E."/>
        </authorList>
    </citation>
    <scope>NUCLEOTIDE SEQUENCE [LARGE SCALE GENOMIC DNA]</scope>
    <source>
        <strain evidence="2 3">UHCC 0039</strain>
    </source>
</reference>
<proteinExistence type="predicted"/>
<evidence type="ECO:0000256" key="1">
    <source>
        <dbReference type="SAM" id="MobiDB-lite"/>
    </source>
</evidence>
<organism evidence="2 3">
    <name type="scientific">Nodularia spumigena UHCC 0039</name>
    <dbReference type="NCBI Taxonomy" id="1914872"/>
    <lineage>
        <taxon>Bacteria</taxon>
        <taxon>Bacillati</taxon>
        <taxon>Cyanobacteriota</taxon>
        <taxon>Cyanophyceae</taxon>
        <taxon>Nostocales</taxon>
        <taxon>Nodulariaceae</taxon>
        <taxon>Nodularia</taxon>
    </lineage>
</organism>
<gene>
    <name evidence="2" type="ORF">BMF81_03257</name>
</gene>
<dbReference type="KEGG" id="nsp:BMF81_03257"/>
<dbReference type="AlphaFoldDB" id="A0A2S0Q9G5"/>
<accession>A0A2S0Q9G5</accession>
<evidence type="ECO:0000313" key="2">
    <source>
        <dbReference type="EMBL" id="AVZ31011.1"/>
    </source>
</evidence>
<sequence length="295" mass="32619">MLMLAQFQSLYPHGSIITELVQIFQGKYIVRCSLEIENVTRATGMAGAETVEVAEDKAITRALMVLGISNSPEGSVEVAPQATSPLHLNPALNTPKVKFNEPRQASNSPVIDEDFGSSQWSAPNDREISLPPLSQQNFNTDSGTIQAKSADNGNTYSEDLNQNVLPSHNRQLEFHTPVEKRETIPDNQLEHEAFSGNFASNVTPFTPRNYSSPDNVSNLTGVGKKNKSKIREPVDLSDVIAKTDVELQRLGWTAEQGREHLIQTYGKRGRTLLTEEELHDFLQHLESQPDPVAGF</sequence>